<name>A0A0P1MC74_9BACT</name>
<dbReference type="Gene3D" id="3.40.980.10">
    <property type="entry name" value="MoaB/Mog-like domain"/>
    <property type="match status" value="1"/>
</dbReference>
<evidence type="ECO:0000259" key="2">
    <source>
        <dbReference type="SMART" id="SM00852"/>
    </source>
</evidence>
<dbReference type="Proteomes" id="UP000182011">
    <property type="component" value="Unassembled WGS sequence"/>
</dbReference>
<evidence type="ECO:0000313" key="6">
    <source>
        <dbReference type="Proteomes" id="UP000182200"/>
    </source>
</evidence>
<gene>
    <name evidence="4" type="ORF">JGI4_00901</name>
    <name evidence="3" type="ORF">JGI8_00336</name>
</gene>
<keyword evidence="6" id="KW-1185">Reference proteome</keyword>
<dbReference type="SUPFAM" id="SSF142433">
    <property type="entry name" value="CinA-like"/>
    <property type="match status" value="1"/>
</dbReference>
<dbReference type="InterPro" id="IPR008136">
    <property type="entry name" value="CinA_C"/>
</dbReference>
<dbReference type="PANTHER" id="PTHR13939">
    <property type="entry name" value="NICOTINAMIDE-NUCLEOTIDE AMIDOHYDROLASE PNCC"/>
    <property type="match status" value="1"/>
</dbReference>
<dbReference type="InterPro" id="IPR036425">
    <property type="entry name" value="MoaB/Mog-like_dom_sf"/>
</dbReference>
<dbReference type="Gene3D" id="3.90.950.20">
    <property type="entry name" value="CinA-like"/>
    <property type="match status" value="1"/>
</dbReference>
<dbReference type="RefSeq" id="WP_075426709.1">
    <property type="nucleotide sequence ID" value="NZ_CZVI01000002.1"/>
</dbReference>
<dbReference type="SMART" id="SM00852">
    <property type="entry name" value="MoCF_biosynth"/>
    <property type="match status" value="1"/>
</dbReference>
<dbReference type="InterPro" id="IPR008135">
    <property type="entry name" value="Competence-induced_CinA"/>
</dbReference>
<dbReference type="InterPro" id="IPR041424">
    <property type="entry name" value="CinA_KH"/>
</dbReference>
<sequence>MRAEIITIGDELLIGQVVNTNASYIGMKLSEIGVKVERIVSVGDVEKEIIEELRYAFNNFDVVILTGGLGPTHDDVTKNALCKFFNTDLVFNEDVLNQVKEFLAKRGRTEINEANKSQALVPRKAKIITNYWGTAPGFLFEEQGKTVIVMPGVPKEMMGMMENFVINYLSQKAKGLVIKQRVLKTTGIPEAYLYEKLKDTVEEIEKFCKIAFLPSALGVKIRITVEAKNQIEADNLINEAEKKIREKVNKYIYGIDDEELEEVVGKLLTERGLKLAIAESCTGGLIADRITNVPGSSKYFERGIVAYSNEAKIQILGVPEELIKNHGAVSREVAEAMAKGVREISGADIGISTTGIAGPTGATPTKPIGLIWIGYSDKNETFAKEFRFGDDRLENKQRAAQMALEILRRKLLGIEI</sequence>
<reference evidence="3 6" key="2">
    <citation type="submission" date="2015-11" db="EMBL/GenBank/DDBJ databases">
        <authorList>
            <person name="Varghese N."/>
        </authorList>
    </citation>
    <scope>NUCLEOTIDE SEQUENCE [LARGE SCALE GENOMIC DNA]</scope>
    <source>
        <strain evidence="3 6">JGI-8</strain>
    </source>
</reference>
<accession>A0A0P1L8D8</accession>
<accession>A0A0P1M516</accession>
<protein>
    <recommendedName>
        <fullName evidence="1">CinA-like protein</fullName>
    </recommendedName>
</protein>
<dbReference type="EMBL" id="CZVI01000002">
    <property type="protein sequence ID" value="CUS79593.1"/>
    <property type="molecule type" value="Genomic_DNA"/>
</dbReference>
<accession>A0A0P1NTS2</accession>
<accession>A0A0S4N233</accession>
<dbReference type="AlphaFoldDB" id="A0A0P1MC74"/>
<accession>A0A0P1LFE4</accession>
<dbReference type="InterPro" id="IPR050101">
    <property type="entry name" value="CinA"/>
</dbReference>
<reference evidence="4 5" key="1">
    <citation type="submission" date="2015-11" db="EMBL/GenBank/DDBJ databases">
        <authorList>
            <person name="Zhang Y."/>
            <person name="Guo Z."/>
        </authorList>
    </citation>
    <scope>NUCLEOTIDE SEQUENCE [LARGE SCALE GENOMIC DNA]</scope>
    <source>
        <strain evidence="4">JGI-4</strain>
    </source>
</reference>
<evidence type="ECO:0000313" key="4">
    <source>
        <dbReference type="EMBL" id="CUU03981.1"/>
    </source>
</evidence>
<accession>A0A0P1P535</accession>
<dbReference type="CDD" id="cd00885">
    <property type="entry name" value="cinA"/>
    <property type="match status" value="1"/>
</dbReference>
<dbReference type="PANTHER" id="PTHR13939:SF0">
    <property type="entry name" value="NMN AMIDOHYDROLASE-LIKE PROTEIN YFAY"/>
    <property type="match status" value="1"/>
</dbReference>
<dbReference type="STRING" id="1633631.GCA_001442925_00900"/>
<organism evidence="4 5">
    <name type="scientific">Candidatus Kryptonium thompsonii</name>
    <dbReference type="NCBI Taxonomy" id="1633631"/>
    <lineage>
        <taxon>Bacteria</taxon>
        <taxon>Pseudomonadati</taxon>
        <taxon>Candidatus Kryptoniota</taxon>
        <taxon>Candidatus Kryptonium</taxon>
    </lineage>
</organism>
<dbReference type="SUPFAM" id="SSF53218">
    <property type="entry name" value="Molybdenum cofactor biosynthesis proteins"/>
    <property type="match status" value="1"/>
</dbReference>
<accession>A0A0P1MC74</accession>
<dbReference type="NCBIfam" id="TIGR00199">
    <property type="entry name" value="PncC_domain"/>
    <property type="match status" value="1"/>
</dbReference>
<evidence type="ECO:0000313" key="5">
    <source>
        <dbReference type="Proteomes" id="UP000182011"/>
    </source>
</evidence>
<proteinExistence type="inferred from homology"/>
<dbReference type="Proteomes" id="UP000182200">
    <property type="component" value="Unassembled WGS sequence"/>
</dbReference>
<evidence type="ECO:0000256" key="1">
    <source>
        <dbReference type="HAMAP-Rule" id="MF_00226"/>
    </source>
</evidence>
<comment type="similarity">
    <text evidence="1">Belongs to the CinA family.</text>
</comment>
<evidence type="ECO:0000313" key="3">
    <source>
        <dbReference type="EMBL" id="CUS79593.1"/>
    </source>
</evidence>
<dbReference type="EMBL" id="FAOP01000004">
    <property type="protein sequence ID" value="CUU03981.1"/>
    <property type="molecule type" value="Genomic_DNA"/>
</dbReference>
<dbReference type="Pfam" id="PF00994">
    <property type="entry name" value="MoCF_biosynth"/>
    <property type="match status" value="1"/>
</dbReference>
<dbReference type="Gene3D" id="3.30.70.2860">
    <property type="match status" value="1"/>
</dbReference>
<dbReference type="PIRSF" id="PIRSF006728">
    <property type="entry name" value="CinA"/>
    <property type="match status" value="1"/>
</dbReference>
<dbReference type="Pfam" id="PF02464">
    <property type="entry name" value="CinA"/>
    <property type="match status" value="1"/>
</dbReference>
<dbReference type="InterPro" id="IPR036653">
    <property type="entry name" value="CinA-like_C"/>
</dbReference>
<dbReference type="OrthoDB" id="9801454at2"/>
<dbReference type="NCBIfam" id="NF001813">
    <property type="entry name" value="PRK00549.1"/>
    <property type="match status" value="1"/>
</dbReference>
<dbReference type="InterPro" id="IPR001453">
    <property type="entry name" value="MoaB/Mog_dom"/>
</dbReference>
<dbReference type="NCBIfam" id="TIGR00200">
    <property type="entry name" value="cinA_nterm"/>
    <property type="match status" value="1"/>
</dbReference>
<dbReference type="HAMAP" id="MF_00226_B">
    <property type="entry name" value="CinA_B"/>
    <property type="match status" value="1"/>
</dbReference>
<dbReference type="NCBIfam" id="TIGR00177">
    <property type="entry name" value="molyb_syn"/>
    <property type="match status" value="1"/>
</dbReference>
<feature type="domain" description="MoaB/Mog" evidence="2">
    <location>
        <begin position="4"/>
        <end position="172"/>
    </location>
</feature>
<accession>A0A0P1P289</accession>
<accession>A0A0N7MT73</accession>
<accession>A0A0P1L9D3</accession>
<dbReference type="Pfam" id="PF18146">
    <property type="entry name" value="CinA_KH"/>
    <property type="match status" value="1"/>
</dbReference>